<gene>
    <name evidence="2" type="ORF">M8330_12345</name>
</gene>
<dbReference type="RefSeq" id="WP_250827570.1">
    <property type="nucleotide sequence ID" value="NZ_JAMOIL010000014.1"/>
</dbReference>
<reference evidence="2" key="1">
    <citation type="submission" date="2022-05" db="EMBL/GenBank/DDBJ databases">
        <authorList>
            <person name="Tuo L."/>
        </authorList>
    </citation>
    <scope>NUCLEOTIDE SEQUENCE</scope>
    <source>
        <strain evidence="2">BSK12Z-4</strain>
    </source>
</reference>
<evidence type="ECO:0000313" key="2">
    <source>
        <dbReference type="EMBL" id="MCM0621081.1"/>
    </source>
</evidence>
<comment type="caution">
    <text evidence="2">The sequence shown here is derived from an EMBL/GenBank/DDBJ whole genome shotgun (WGS) entry which is preliminary data.</text>
</comment>
<feature type="compositionally biased region" description="Low complexity" evidence="1">
    <location>
        <begin position="91"/>
        <end position="115"/>
    </location>
</feature>
<feature type="region of interest" description="Disordered" evidence="1">
    <location>
        <begin position="80"/>
        <end position="156"/>
    </location>
</feature>
<protein>
    <submittedName>
        <fullName evidence="2">Uncharacterized protein</fullName>
    </submittedName>
</protein>
<accession>A0A9X2IEQ8</accession>
<proteinExistence type="predicted"/>
<dbReference type="EMBL" id="JAMOIL010000014">
    <property type="protein sequence ID" value="MCM0621081.1"/>
    <property type="molecule type" value="Genomic_DNA"/>
</dbReference>
<sequence>MTGGRLQWERRTARLTFVADAACSYTVAVDEVDLRNWLQVVLLMSWRPSTAGTPHERALLELLARFRGFHARGEDPFTGLRFRSDREPRATRATGARAAAAPDVPGTAWAEQPYDPFEPRRRPDPFAPTAPVGHADAADTTAADDEVGAPQDERRP</sequence>
<dbReference type="AlphaFoldDB" id="A0A9X2IEQ8"/>
<organism evidence="2 3">
    <name type="scientific">Nocardioides bruguierae</name>
    <dbReference type="NCBI Taxonomy" id="2945102"/>
    <lineage>
        <taxon>Bacteria</taxon>
        <taxon>Bacillati</taxon>
        <taxon>Actinomycetota</taxon>
        <taxon>Actinomycetes</taxon>
        <taxon>Propionibacteriales</taxon>
        <taxon>Nocardioidaceae</taxon>
        <taxon>Nocardioides</taxon>
    </lineage>
</organism>
<name>A0A9X2IEQ8_9ACTN</name>
<evidence type="ECO:0000313" key="3">
    <source>
        <dbReference type="Proteomes" id="UP001139485"/>
    </source>
</evidence>
<evidence type="ECO:0000256" key="1">
    <source>
        <dbReference type="SAM" id="MobiDB-lite"/>
    </source>
</evidence>
<dbReference type="Proteomes" id="UP001139485">
    <property type="component" value="Unassembled WGS sequence"/>
</dbReference>
<keyword evidence="3" id="KW-1185">Reference proteome</keyword>